<name>A0A9Q0HYU2_9POAL</name>
<evidence type="ECO:0000313" key="3">
    <source>
        <dbReference type="Proteomes" id="UP001151287"/>
    </source>
</evidence>
<evidence type="ECO:0000313" key="2">
    <source>
        <dbReference type="EMBL" id="KAJ1703020.1"/>
    </source>
</evidence>
<organism evidence="2 3">
    <name type="scientific">Rhynchospora breviuscula</name>
    <dbReference type="NCBI Taxonomy" id="2022672"/>
    <lineage>
        <taxon>Eukaryota</taxon>
        <taxon>Viridiplantae</taxon>
        <taxon>Streptophyta</taxon>
        <taxon>Embryophyta</taxon>
        <taxon>Tracheophyta</taxon>
        <taxon>Spermatophyta</taxon>
        <taxon>Magnoliopsida</taxon>
        <taxon>Liliopsida</taxon>
        <taxon>Poales</taxon>
        <taxon>Cyperaceae</taxon>
        <taxon>Cyperoideae</taxon>
        <taxon>Rhynchosporeae</taxon>
        <taxon>Rhynchospora</taxon>
    </lineage>
</organism>
<dbReference type="PANTHER" id="PTHR44259:SF114">
    <property type="entry name" value="OS06G0707300 PROTEIN"/>
    <property type="match status" value="1"/>
</dbReference>
<sequence>MRSPIDIERQRMNHPPANGFRDWSHLPSELLHLISEKISSFADYISIRAVCVSWRSAFSPCHSHQPPPQFPWLMLPYNPNPCTGNDTSIRLFYDSVSCRTFKINLPETSRKRVVGSSHGWLIIEDGPNVSLLNPITKAVIRLPSFTTPPNILHFPPLEDDLSPYPPTVLSRLTYDTGEPNIFNVILTSYPSLDRGCIVMVLVRYWNLVFCRVGDECWTVLGGDQIQEQRDEIGEAVLGVTYHNGLYYSINRHGKVAVYDLQSCKKEIIDSVVPIDGSHCYLVASASGELLMLLDHHNRSERRGIIVYKLIRNGVKGKWEESHEIGETVVFVDCSCQCFSLPVYAFRSGPIGDRMEGNRLFHPYNTKAVCGNEDGYLFNVAIKSVNVGDLSFEKINPNLGVFHSTWSKSMWFSPSLC</sequence>
<dbReference type="Proteomes" id="UP001151287">
    <property type="component" value="Unassembled WGS sequence"/>
</dbReference>
<protein>
    <recommendedName>
        <fullName evidence="1">KIB1-4 beta-propeller domain-containing protein</fullName>
    </recommendedName>
</protein>
<accession>A0A9Q0HYU2</accession>
<comment type="caution">
    <text evidence="2">The sequence shown here is derived from an EMBL/GenBank/DDBJ whole genome shotgun (WGS) entry which is preliminary data.</text>
</comment>
<dbReference type="InterPro" id="IPR050942">
    <property type="entry name" value="F-box_BR-signaling"/>
</dbReference>
<dbReference type="Pfam" id="PF03478">
    <property type="entry name" value="Beta-prop_KIB1-4"/>
    <property type="match status" value="1"/>
</dbReference>
<evidence type="ECO:0000259" key="1">
    <source>
        <dbReference type="Pfam" id="PF03478"/>
    </source>
</evidence>
<dbReference type="EMBL" id="JAMQYH010000001">
    <property type="protein sequence ID" value="KAJ1703020.1"/>
    <property type="molecule type" value="Genomic_DNA"/>
</dbReference>
<dbReference type="Gene3D" id="1.20.1280.50">
    <property type="match status" value="1"/>
</dbReference>
<feature type="domain" description="KIB1-4 beta-propeller" evidence="1">
    <location>
        <begin position="95"/>
        <end position="345"/>
    </location>
</feature>
<dbReference type="InterPro" id="IPR005174">
    <property type="entry name" value="KIB1-4_b-propeller"/>
</dbReference>
<reference evidence="2" key="1">
    <citation type="journal article" date="2022" name="Cell">
        <title>Repeat-based holocentromeres influence genome architecture and karyotype evolution.</title>
        <authorList>
            <person name="Hofstatter P.G."/>
            <person name="Thangavel G."/>
            <person name="Lux T."/>
            <person name="Neumann P."/>
            <person name="Vondrak T."/>
            <person name="Novak P."/>
            <person name="Zhang M."/>
            <person name="Costa L."/>
            <person name="Castellani M."/>
            <person name="Scott A."/>
            <person name="Toegelov H."/>
            <person name="Fuchs J."/>
            <person name="Mata-Sucre Y."/>
            <person name="Dias Y."/>
            <person name="Vanzela A.L.L."/>
            <person name="Huettel B."/>
            <person name="Almeida C.C.S."/>
            <person name="Simkova H."/>
            <person name="Souza G."/>
            <person name="Pedrosa-Harand A."/>
            <person name="Macas J."/>
            <person name="Mayer K.F.X."/>
            <person name="Houben A."/>
            <person name="Marques A."/>
        </authorList>
    </citation>
    <scope>NUCLEOTIDE SEQUENCE</scope>
    <source>
        <strain evidence="2">RhyBre1mFocal</strain>
    </source>
</reference>
<gene>
    <name evidence="2" type="ORF">LUZ63_002799</name>
</gene>
<dbReference type="PANTHER" id="PTHR44259">
    <property type="entry name" value="OS07G0183000 PROTEIN-RELATED"/>
    <property type="match status" value="1"/>
</dbReference>
<proteinExistence type="predicted"/>
<dbReference type="AlphaFoldDB" id="A0A9Q0HYU2"/>
<dbReference type="OrthoDB" id="725262at2759"/>
<keyword evidence="3" id="KW-1185">Reference proteome</keyword>